<gene>
    <name evidence="1" type="ORF">OXPF_03820</name>
</gene>
<dbReference type="STRING" id="36849.OXPF_03820"/>
<dbReference type="AlphaFoldDB" id="A0A0P8WTF0"/>
<evidence type="ECO:0000313" key="1">
    <source>
        <dbReference type="EMBL" id="KPU45914.1"/>
    </source>
</evidence>
<comment type="caution">
    <text evidence="1">The sequence shown here is derived from an EMBL/GenBank/DDBJ whole genome shotgun (WGS) entry which is preliminary data.</text>
</comment>
<dbReference type="RefSeq" id="WP_242854298.1">
    <property type="nucleotide sequence ID" value="NZ_LKET01000016.1"/>
</dbReference>
<proteinExistence type="predicted"/>
<name>A0A0P8WTF0_9CLOT</name>
<dbReference type="EMBL" id="LKET01000016">
    <property type="protein sequence ID" value="KPU45914.1"/>
    <property type="molecule type" value="Genomic_DNA"/>
</dbReference>
<protein>
    <submittedName>
        <fullName evidence="1">Uncharacterized protein</fullName>
    </submittedName>
</protein>
<sequence>MMRVKILLILVLIGAAFVSSTVGTLSNYTSESSFSVEVAADLSKDNQRNEANQVQEQAIIDMK</sequence>
<reference evidence="1 2" key="1">
    <citation type="submission" date="2015-09" db="EMBL/GenBank/DDBJ databases">
        <title>Genome sequence of Oxobacter pfennigii DSM 3222.</title>
        <authorList>
            <person name="Poehlein A."/>
            <person name="Bengelsdorf F.R."/>
            <person name="Schiel-Bengelsdorf B."/>
            <person name="Duerre P."/>
            <person name="Daniel R."/>
        </authorList>
    </citation>
    <scope>NUCLEOTIDE SEQUENCE [LARGE SCALE GENOMIC DNA]</scope>
    <source>
        <strain evidence="1 2">DSM 3222</strain>
    </source>
</reference>
<keyword evidence="2" id="KW-1185">Reference proteome</keyword>
<evidence type="ECO:0000313" key="2">
    <source>
        <dbReference type="Proteomes" id="UP000050326"/>
    </source>
</evidence>
<accession>A0A0P8WTF0</accession>
<dbReference type="Proteomes" id="UP000050326">
    <property type="component" value="Unassembled WGS sequence"/>
</dbReference>
<organism evidence="1 2">
    <name type="scientific">Oxobacter pfennigii</name>
    <dbReference type="NCBI Taxonomy" id="36849"/>
    <lineage>
        <taxon>Bacteria</taxon>
        <taxon>Bacillati</taxon>
        <taxon>Bacillota</taxon>
        <taxon>Clostridia</taxon>
        <taxon>Eubacteriales</taxon>
        <taxon>Clostridiaceae</taxon>
        <taxon>Oxobacter</taxon>
    </lineage>
</organism>